<comment type="caution">
    <text evidence="1">The sequence shown here is derived from an EMBL/GenBank/DDBJ whole genome shotgun (WGS) entry which is preliminary data.</text>
</comment>
<evidence type="ECO:0000313" key="2">
    <source>
        <dbReference type="Proteomes" id="UP000257109"/>
    </source>
</evidence>
<proteinExistence type="predicted"/>
<keyword evidence="2" id="KW-1185">Reference proteome</keyword>
<evidence type="ECO:0000313" key="1">
    <source>
        <dbReference type="EMBL" id="RDY14023.1"/>
    </source>
</evidence>
<name>A0A371IGA0_MUCPR</name>
<dbReference type="Proteomes" id="UP000257109">
    <property type="component" value="Unassembled WGS sequence"/>
</dbReference>
<sequence length="255" mass="28825">MNRGYKPQHLPPQPSDFHLLFPCSRNTESLLATFQSLVHQLKRFAIRVFAAIRQRAFAERHELPCELHAMLARTKEEALASVQQRHRQVRVPNLPCASVTDAISSLDTRSVARSKHFAARSNFRRLCHIRPNEADLIAGEGTPATSPAMERRSAAMCRSSAWLSAMAEEDERMTVVLEMSTQAFQRRELTQLSQALPQIRGSGFRRGLVGGAGFELLDDCFDLGKATVVSLRVSVKWPELRRRYLRNSHLFGGKF</sequence>
<accession>A0A371IGA0</accession>
<gene>
    <name evidence="1" type="ORF">CR513_00983</name>
</gene>
<feature type="non-terminal residue" evidence="1">
    <location>
        <position position="1"/>
    </location>
</feature>
<protein>
    <submittedName>
        <fullName evidence="1">Uncharacterized protein</fullName>
    </submittedName>
</protein>
<dbReference type="AlphaFoldDB" id="A0A371IGA0"/>
<reference evidence="1" key="1">
    <citation type="submission" date="2018-05" db="EMBL/GenBank/DDBJ databases">
        <title>Draft genome of Mucuna pruriens seed.</title>
        <authorList>
            <person name="Nnadi N.E."/>
            <person name="Vos R."/>
            <person name="Hasami M.H."/>
            <person name="Devisetty U.K."/>
            <person name="Aguiy J.C."/>
        </authorList>
    </citation>
    <scope>NUCLEOTIDE SEQUENCE [LARGE SCALE GENOMIC DNA]</scope>
    <source>
        <strain evidence="1">JCA_2017</strain>
    </source>
</reference>
<organism evidence="1 2">
    <name type="scientific">Mucuna pruriens</name>
    <name type="common">Velvet bean</name>
    <name type="synonym">Dolichos pruriens</name>
    <dbReference type="NCBI Taxonomy" id="157652"/>
    <lineage>
        <taxon>Eukaryota</taxon>
        <taxon>Viridiplantae</taxon>
        <taxon>Streptophyta</taxon>
        <taxon>Embryophyta</taxon>
        <taxon>Tracheophyta</taxon>
        <taxon>Spermatophyta</taxon>
        <taxon>Magnoliopsida</taxon>
        <taxon>eudicotyledons</taxon>
        <taxon>Gunneridae</taxon>
        <taxon>Pentapetalae</taxon>
        <taxon>rosids</taxon>
        <taxon>fabids</taxon>
        <taxon>Fabales</taxon>
        <taxon>Fabaceae</taxon>
        <taxon>Papilionoideae</taxon>
        <taxon>50 kb inversion clade</taxon>
        <taxon>NPAAA clade</taxon>
        <taxon>indigoferoid/millettioid clade</taxon>
        <taxon>Phaseoleae</taxon>
        <taxon>Mucuna</taxon>
    </lineage>
</organism>
<dbReference type="EMBL" id="QJKJ01000155">
    <property type="protein sequence ID" value="RDY14023.1"/>
    <property type="molecule type" value="Genomic_DNA"/>
</dbReference>